<proteinExistence type="predicted"/>
<dbReference type="Gene3D" id="3.40.50.150">
    <property type="entry name" value="Vaccinia Virus protein VP39"/>
    <property type="match status" value="1"/>
</dbReference>
<dbReference type="Pfam" id="PF13578">
    <property type="entry name" value="Methyltransf_24"/>
    <property type="match status" value="1"/>
</dbReference>
<dbReference type="SUPFAM" id="SSF53335">
    <property type="entry name" value="S-adenosyl-L-methionine-dependent methyltransferases"/>
    <property type="match status" value="1"/>
</dbReference>
<evidence type="ECO:0000313" key="1">
    <source>
        <dbReference type="EMBL" id="QJB00127.1"/>
    </source>
</evidence>
<dbReference type="GO" id="GO:0032259">
    <property type="term" value="P:methylation"/>
    <property type="evidence" value="ECO:0007669"/>
    <property type="project" value="UniProtKB-KW"/>
</dbReference>
<organism evidence="1">
    <name type="scientific">viral metagenome</name>
    <dbReference type="NCBI Taxonomy" id="1070528"/>
    <lineage>
        <taxon>unclassified sequences</taxon>
        <taxon>metagenomes</taxon>
        <taxon>organismal metagenomes</taxon>
    </lineage>
</organism>
<dbReference type="EMBL" id="MT143682">
    <property type="protein sequence ID" value="QJB00127.1"/>
    <property type="molecule type" value="Genomic_DNA"/>
</dbReference>
<dbReference type="GO" id="GO:0008168">
    <property type="term" value="F:methyltransferase activity"/>
    <property type="evidence" value="ECO:0007669"/>
    <property type="project" value="UniProtKB-KW"/>
</dbReference>
<dbReference type="AlphaFoldDB" id="A0A6M3LXL7"/>
<keyword evidence="1" id="KW-0489">Methyltransferase</keyword>
<sequence>MGKFTGEFRAAPWLPENAIALLDQLIQPEWSIIETGSGASTFWIAERARSIVSFEHNPAWGGAVTGEACRRGIRNAVILTDEGYPRSGLTGHLRARGIKGYDLALIDGRGRVRSVETAIPFIRPGGWIVLDNANRPRYGNAHLILADQGWKTTIIEGLIMPEKKRGFTQFWRKPSISASKQPGKMRVRISVPQTDTGEGKGA</sequence>
<gene>
    <name evidence="1" type="ORF">MM171A00688_0010</name>
</gene>
<dbReference type="InterPro" id="IPR029063">
    <property type="entry name" value="SAM-dependent_MTases_sf"/>
</dbReference>
<name>A0A6M3LXL7_9ZZZZ</name>
<accession>A0A6M3LXL7</accession>
<keyword evidence="1" id="KW-0808">Transferase</keyword>
<protein>
    <submittedName>
        <fullName evidence="1">Putative methyltransferase</fullName>
    </submittedName>
</protein>
<reference evidence="1" key="1">
    <citation type="submission" date="2020-03" db="EMBL/GenBank/DDBJ databases">
        <title>The deep terrestrial virosphere.</title>
        <authorList>
            <person name="Holmfeldt K."/>
            <person name="Nilsson E."/>
            <person name="Simone D."/>
            <person name="Lopez-Fernandez M."/>
            <person name="Wu X."/>
            <person name="de Brujin I."/>
            <person name="Lundin D."/>
            <person name="Andersson A."/>
            <person name="Bertilsson S."/>
            <person name="Dopson M."/>
        </authorList>
    </citation>
    <scope>NUCLEOTIDE SEQUENCE</scope>
    <source>
        <strain evidence="1">MM171A00688</strain>
    </source>
</reference>